<keyword evidence="1" id="KW-0812">Transmembrane</keyword>
<proteinExistence type="predicted"/>
<dbReference type="EMBL" id="PQXK01000005">
    <property type="protein sequence ID" value="TGO42759.1"/>
    <property type="molecule type" value="Genomic_DNA"/>
</dbReference>
<gene>
    <name evidence="2" type="ORF">BHYA_0005g00240</name>
</gene>
<feature type="transmembrane region" description="Helical" evidence="1">
    <location>
        <begin position="135"/>
        <end position="155"/>
    </location>
</feature>
<feature type="transmembrane region" description="Helical" evidence="1">
    <location>
        <begin position="167"/>
        <end position="187"/>
    </location>
</feature>
<reference evidence="2 3" key="1">
    <citation type="submission" date="2017-12" db="EMBL/GenBank/DDBJ databases">
        <title>Comparative genomics of Botrytis spp.</title>
        <authorList>
            <person name="Valero-Jimenez C.A."/>
            <person name="Tapia P."/>
            <person name="Veloso J."/>
            <person name="Silva-Moreno E."/>
            <person name="Staats M."/>
            <person name="Valdes J.H."/>
            <person name="Van Kan J.A.L."/>
        </authorList>
    </citation>
    <scope>NUCLEOTIDE SEQUENCE [LARGE SCALE GENOMIC DNA]</scope>
    <source>
        <strain evidence="2 3">Bh0001</strain>
    </source>
</reference>
<keyword evidence="3" id="KW-1185">Reference proteome</keyword>
<comment type="caution">
    <text evidence="2">The sequence shown here is derived from an EMBL/GenBank/DDBJ whole genome shotgun (WGS) entry which is preliminary data.</text>
</comment>
<dbReference type="Gene3D" id="1.20.58.340">
    <property type="entry name" value="Magnesium transport protein CorA, transmembrane region"/>
    <property type="match status" value="1"/>
</dbReference>
<keyword evidence="1" id="KW-1133">Transmembrane helix</keyword>
<accession>A0A4Z1H307</accession>
<dbReference type="Proteomes" id="UP000297814">
    <property type="component" value="Unassembled WGS sequence"/>
</dbReference>
<name>A0A4Z1H307_9HELO</name>
<evidence type="ECO:0000313" key="2">
    <source>
        <dbReference type="EMBL" id="TGO42759.1"/>
    </source>
</evidence>
<organism evidence="2 3">
    <name type="scientific">Botrytis hyacinthi</name>
    <dbReference type="NCBI Taxonomy" id="278943"/>
    <lineage>
        <taxon>Eukaryota</taxon>
        <taxon>Fungi</taxon>
        <taxon>Dikarya</taxon>
        <taxon>Ascomycota</taxon>
        <taxon>Pezizomycotina</taxon>
        <taxon>Leotiomycetes</taxon>
        <taxon>Helotiales</taxon>
        <taxon>Sclerotiniaceae</taxon>
        <taxon>Botrytis</taxon>
    </lineage>
</organism>
<evidence type="ECO:0000256" key="1">
    <source>
        <dbReference type="SAM" id="Phobius"/>
    </source>
</evidence>
<protein>
    <submittedName>
        <fullName evidence="2">Uncharacterized protein</fullName>
    </submittedName>
</protein>
<sequence>MPLDLISHDINECYAKALWRAPLAYIRLIESFLETMELFMQHIPATGSRSIKIQKIHDSFVPALKCYKAKQQGLENYANTTLQRLENQRSLASTPYIRKPHPSTIVLAQRDSKLQYDMGKLQYEMALASKRDSSAMKTIAILGIVFLPGTFVANASNLSAAVSSSFWIYWVITVPVTLIILGLWYLWEKKRDGRFVRERNEREETEDLASEIDLEEYNLQPLQRARPLADYE</sequence>
<keyword evidence="1" id="KW-0472">Membrane</keyword>
<evidence type="ECO:0000313" key="3">
    <source>
        <dbReference type="Proteomes" id="UP000297814"/>
    </source>
</evidence>
<dbReference type="AlphaFoldDB" id="A0A4Z1H307"/>